<feature type="compositionally biased region" description="Polar residues" evidence="1">
    <location>
        <begin position="262"/>
        <end position="272"/>
    </location>
</feature>
<keyword evidence="2" id="KW-0472">Membrane</keyword>
<dbReference type="AlphaFoldDB" id="A0A8J5TV04"/>
<name>A0A8J5TV04_HOMAM</name>
<dbReference type="Proteomes" id="UP000747542">
    <property type="component" value="Unassembled WGS sequence"/>
</dbReference>
<sequence length="295" mass="31699">MSTPLQRVCDFPNFTQQAYRYGIALSCIGVLLNWLGVAQEYIEPVRYLGVGLVIIGSFLIIAAMCRWMCLTPHPSTVHEVNPDGAGDLHVITVPMSRSQVTLRTPGTSRASQGKPPDYFLVTEKPPSYEEAMSMLPPYSATRSGSLQLNTEGGLEDFLAPHQVPESQPEGATGGSLQQPNMRMETGNHEESECSVGPLPPPPAYSSQVSLCASLSTGGNSDNSCPPLEDNTNNLDTSTYTQIHTLDAGNQGVPTSPVHPPEVNTNEQTTTESIEPPEKCPKIDQTPSSTDSGNDK</sequence>
<keyword evidence="2" id="KW-1133">Transmembrane helix</keyword>
<evidence type="ECO:0000313" key="4">
    <source>
        <dbReference type="Proteomes" id="UP000747542"/>
    </source>
</evidence>
<evidence type="ECO:0000256" key="2">
    <source>
        <dbReference type="SAM" id="Phobius"/>
    </source>
</evidence>
<gene>
    <name evidence="3" type="ORF">Hamer_G008392</name>
</gene>
<keyword evidence="4" id="KW-1185">Reference proteome</keyword>
<proteinExistence type="predicted"/>
<keyword evidence="2" id="KW-0812">Transmembrane</keyword>
<feature type="region of interest" description="Disordered" evidence="1">
    <location>
        <begin position="161"/>
        <end position="295"/>
    </location>
</feature>
<accession>A0A8J5TV04</accession>
<feature type="transmembrane region" description="Helical" evidence="2">
    <location>
        <begin position="21"/>
        <end position="39"/>
    </location>
</feature>
<reference evidence="3" key="1">
    <citation type="journal article" date="2021" name="Sci. Adv.">
        <title>The American lobster genome reveals insights on longevity, neural, and immune adaptations.</title>
        <authorList>
            <person name="Polinski J.M."/>
            <person name="Zimin A.V."/>
            <person name="Clark K.F."/>
            <person name="Kohn A.B."/>
            <person name="Sadowski N."/>
            <person name="Timp W."/>
            <person name="Ptitsyn A."/>
            <person name="Khanna P."/>
            <person name="Romanova D.Y."/>
            <person name="Williams P."/>
            <person name="Greenwood S.J."/>
            <person name="Moroz L.L."/>
            <person name="Walt D.R."/>
            <person name="Bodnar A.G."/>
        </authorList>
    </citation>
    <scope>NUCLEOTIDE SEQUENCE</scope>
    <source>
        <strain evidence="3">GMGI-L3</strain>
    </source>
</reference>
<evidence type="ECO:0000256" key="1">
    <source>
        <dbReference type="SAM" id="MobiDB-lite"/>
    </source>
</evidence>
<feature type="compositionally biased region" description="Polar residues" evidence="1">
    <location>
        <begin position="284"/>
        <end position="295"/>
    </location>
</feature>
<feature type="transmembrane region" description="Helical" evidence="2">
    <location>
        <begin position="45"/>
        <end position="65"/>
    </location>
</feature>
<evidence type="ECO:0000313" key="3">
    <source>
        <dbReference type="EMBL" id="KAG7177723.1"/>
    </source>
</evidence>
<protein>
    <submittedName>
        <fullName evidence="3">Uncharacterized protein</fullName>
    </submittedName>
</protein>
<dbReference type="EMBL" id="JAHLQT010001931">
    <property type="protein sequence ID" value="KAG7177723.1"/>
    <property type="molecule type" value="Genomic_DNA"/>
</dbReference>
<organism evidence="3 4">
    <name type="scientific">Homarus americanus</name>
    <name type="common">American lobster</name>
    <dbReference type="NCBI Taxonomy" id="6706"/>
    <lineage>
        <taxon>Eukaryota</taxon>
        <taxon>Metazoa</taxon>
        <taxon>Ecdysozoa</taxon>
        <taxon>Arthropoda</taxon>
        <taxon>Crustacea</taxon>
        <taxon>Multicrustacea</taxon>
        <taxon>Malacostraca</taxon>
        <taxon>Eumalacostraca</taxon>
        <taxon>Eucarida</taxon>
        <taxon>Decapoda</taxon>
        <taxon>Pleocyemata</taxon>
        <taxon>Astacidea</taxon>
        <taxon>Nephropoidea</taxon>
        <taxon>Nephropidae</taxon>
        <taxon>Homarus</taxon>
    </lineage>
</organism>
<dbReference type="OrthoDB" id="8188337at2759"/>
<comment type="caution">
    <text evidence="3">The sequence shown here is derived from an EMBL/GenBank/DDBJ whole genome shotgun (WGS) entry which is preliminary data.</text>
</comment>
<feature type="compositionally biased region" description="Polar residues" evidence="1">
    <location>
        <begin position="204"/>
        <end position="243"/>
    </location>
</feature>